<dbReference type="STRING" id="349521.HCH_00461"/>
<proteinExistence type="predicted"/>
<protein>
    <recommendedName>
        <fullName evidence="5">Chemotaxis protein methyltransferase</fullName>
        <ecNumber evidence="5">2.1.1.80</ecNumber>
    </recommendedName>
</protein>
<dbReference type="InterPro" id="IPR036804">
    <property type="entry name" value="CheR_N_sf"/>
</dbReference>
<dbReference type="Proteomes" id="UP000000238">
    <property type="component" value="Chromosome"/>
</dbReference>
<dbReference type="PRINTS" id="PR00996">
    <property type="entry name" value="CHERMTFRASE"/>
</dbReference>
<dbReference type="GO" id="GO:0032259">
    <property type="term" value="P:methylation"/>
    <property type="evidence" value="ECO:0007669"/>
    <property type="project" value="UniProtKB-KW"/>
</dbReference>
<dbReference type="RefSeq" id="WP_011394448.1">
    <property type="nucleotide sequence ID" value="NC_007645.1"/>
</dbReference>
<dbReference type="AlphaFoldDB" id="Q2SPQ3"/>
<keyword evidence="2 5" id="KW-0489">Methyltransferase</keyword>
<dbReference type="PROSITE" id="PS50123">
    <property type="entry name" value="CHER"/>
    <property type="match status" value="1"/>
</dbReference>
<feature type="binding site" evidence="6">
    <location>
        <begin position="227"/>
        <end position="228"/>
    </location>
    <ligand>
        <name>S-adenosyl-L-methionine</name>
        <dbReference type="ChEBI" id="CHEBI:59789"/>
    </ligand>
</feature>
<feature type="binding site" evidence="6">
    <location>
        <begin position="210"/>
        <end position="211"/>
    </location>
    <ligand>
        <name>S-adenosyl-L-methionine</name>
        <dbReference type="ChEBI" id="CHEBI:59789"/>
    </ligand>
</feature>
<dbReference type="GO" id="GO:0008983">
    <property type="term" value="F:protein-glutamate O-methyltransferase activity"/>
    <property type="evidence" value="ECO:0007669"/>
    <property type="project" value="UniProtKB-EC"/>
</dbReference>
<evidence type="ECO:0000313" key="9">
    <source>
        <dbReference type="Proteomes" id="UP000000238"/>
    </source>
</evidence>
<accession>Q2SPQ3</accession>
<dbReference type="EMBL" id="CP000155">
    <property type="protein sequence ID" value="ABC27371.1"/>
    <property type="molecule type" value="Genomic_DNA"/>
</dbReference>
<evidence type="ECO:0000256" key="1">
    <source>
        <dbReference type="ARBA" id="ARBA00001541"/>
    </source>
</evidence>
<dbReference type="eggNOG" id="COG1352">
    <property type="taxonomic scope" value="Bacteria"/>
</dbReference>
<evidence type="ECO:0000256" key="4">
    <source>
        <dbReference type="ARBA" id="ARBA00022691"/>
    </source>
</evidence>
<keyword evidence="3 5" id="KW-0808">Transferase</keyword>
<comment type="catalytic activity">
    <reaction evidence="1 5">
        <text>L-glutamyl-[protein] + S-adenosyl-L-methionine = [protein]-L-glutamate 5-O-methyl ester + S-adenosyl-L-homocysteine</text>
        <dbReference type="Rhea" id="RHEA:24452"/>
        <dbReference type="Rhea" id="RHEA-COMP:10208"/>
        <dbReference type="Rhea" id="RHEA-COMP:10311"/>
        <dbReference type="ChEBI" id="CHEBI:29973"/>
        <dbReference type="ChEBI" id="CHEBI:57856"/>
        <dbReference type="ChEBI" id="CHEBI:59789"/>
        <dbReference type="ChEBI" id="CHEBI:82795"/>
        <dbReference type="EC" id="2.1.1.80"/>
    </reaction>
</comment>
<feature type="binding site" evidence="6">
    <location>
        <position position="85"/>
    </location>
    <ligand>
        <name>S-adenosyl-L-methionine</name>
        <dbReference type="ChEBI" id="CHEBI:59789"/>
    </ligand>
</feature>
<dbReference type="Pfam" id="PF03705">
    <property type="entry name" value="CheR_N"/>
    <property type="match status" value="1"/>
</dbReference>
<sequence>MNDKLHTSERTREFNFTQEHFAKLSALSYDHTGIVVQNNKYEMFYSRLAKRVRALKLSNFDQYVAYLERHKDEEFTHFINALTTNLTSFFRENHHFVFLRDKVVPEYASAGVKEFRVWSAGCSTGEETYSIAMTLAEATEGSKMSWRITASDIDTEVLGKAQRGVYPLERVESIPTPVKKRWLLRGKGTNAGMARVSSELQKNIEFIQVNLIKPFSFQHKFHVIFCRNVVIYFDRETKQKLIARYADSLVDTGYLIMGHSESLHGVSSEFVSLGQTIYQKVT</sequence>
<dbReference type="SMART" id="SM00138">
    <property type="entry name" value="MeTrc"/>
    <property type="match status" value="1"/>
</dbReference>
<dbReference type="PANTHER" id="PTHR24422">
    <property type="entry name" value="CHEMOTAXIS PROTEIN METHYLTRANSFERASE"/>
    <property type="match status" value="1"/>
</dbReference>
<dbReference type="InterPro" id="IPR050903">
    <property type="entry name" value="Bact_Chemotaxis_MeTrfase"/>
</dbReference>
<dbReference type="SUPFAM" id="SSF53335">
    <property type="entry name" value="S-adenosyl-L-methionine-dependent methyltransferases"/>
    <property type="match status" value="1"/>
</dbReference>
<comment type="function">
    <text evidence="5">Methylation of the membrane-bound methyl-accepting chemotaxis proteins (MCP) to form gamma-glutamyl methyl ester residues in MCP.</text>
</comment>
<dbReference type="InterPro" id="IPR000780">
    <property type="entry name" value="CheR_MeTrfase"/>
</dbReference>
<gene>
    <name evidence="8" type="ordered locus">HCH_00461</name>
</gene>
<dbReference type="PIRSF" id="PIRSF000410">
    <property type="entry name" value="CheR"/>
    <property type="match status" value="1"/>
</dbReference>
<feature type="binding site" evidence="6">
    <location>
        <position position="91"/>
    </location>
    <ligand>
        <name>S-adenosyl-L-methionine</name>
        <dbReference type="ChEBI" id="CHEBI:59789"/>
    </ligand>
</feature>
<dbReference type="OrthoDB" id="9816309at2"/>
<dbReference type="SUPFAM" id="SSF47757">
    <property type="entry name" value="Chemotaxis receptor methyltransferase CheR, N-terminal domain"/>
    <property type="match status" value="1"/>
</dbReference>
<evidence type="ECO:0000256" key="3">
    <source>
        <dbReference type="ARBA" id="ARBA00022679"/>
    </source>
</evidence>
<dbReference type="InterPro" id="IPR026024">
    <property type="entry name" value="Chemotaxis_MeTrfase_CheR"/>
</dbReference>
<dbReference type="Gene3D" id="1.10.155.10">
    <property type="entry name" value="Chemotaxis receptor methyltransferase CheR, N-terminal domain"/>
    <property type="match status" value="1"/>
</dbReference>
<keyword evidence="9" id="KW-1185">Reference proteome</keyword>
<evidence type="ECO:0000259" key="7">
    <source>
        <dbReference type="PROSITE" id="PS50123"/>
    </source>
</evidence>
<feature type="domain" description="CheR-type methyltransferase" evidence="7">
    <location>
        <begin position="9"/>
        <end position="282"/>
    </location>
</feature>
<feature type="binding site" evidence="6">
    <location>
        <position position="87"/>
    </location>
    <ligand>
        <name>S-adenosyl-L-methionine</name>
        <dbReference type="ChEBI" id="CHEBI:59789"/>
    </ligand>
</feature>
<dbReference type="InterPro" id="IPR022641">
    <property type="entry name" value="CheR_N"/>
</dbReference>
<name>Q2SPQ3_HAHCH</name>
<feature type="binding site" evidence="6">
    <location>
        <position position="152"/>
    </location>
    <ligand>
        <name>S-adenosyl-L-methionine</name>
        <dbReference type="ChEBI" id="CHEBI:59789"/>
    </ligand>
</feature>
<evidence type="ECO:0000313" key="8">
    <source>
        <dbReference type="EMBL" id="ABC27371.1"/>
    </source>
</evidence>
<evidence type="ECO:0000256" key="5">
    <source>
        <dbReference type="PIRNR" id="PIRNR000410"/>
    </source>
</evidence>
<reference evidence="8 9" key="1">
    <citation type="journal article" date="2005" name="Nucleic Acids Res.">
        <title>Genomic blueprint of Hahella chejuensis, a marine microbe producing an algicidal agent.</title>
        <authorList>
            <person name="Jeong H."/>
            <person name="Yim J.H."/>
            <person name="Lee C."/>
            <person name="Choi S.-H."/>
            <person name="Park Y.K."/>
            <person name="Yoon S.H."/>
            <person name="Hur C.-G."/>
            <person name="Kang H.-Y."/>
            <person name="Kim D."/>
            <person name="Lee H.H."/>
            <person name="Park K.H."/>
            <person name="Park S.-H."/>
            <person name="Park H.-S."/>
            <person name="Lee H.K."/>
            <person name="Oh T.K."/>
            <person name="Kim J.F."/>
        </authorList>
    </citation>
    <scope>NUCLEOTIDE SEQUENCE [LARGE SCALE GENOMIC DNA]</scope>
    <source>
        <strain evidence="8 9">KCTC 2396</strain>
    </source>
</reference>
<dbReference type="PANTHER" id="PTHR24422:SF19">
    <property type="entry name" value="CHEMOTAXIS PROTEIN METHYLTRANSFERASE"/>
    <property type="match status" value="1"/>
</dbReference>
<feature type="binding site" evidence="6">
    <location>
        <position position="127"/>
    </location>
    <ligand>
        <name>S-adenosyl-L-methionine</name>
        <dbReference type="ChEBI" id="CHEBI:59789"/>
    </ligand>
</feature>
<dbReference type="KEGG" id="hch:HCH_00461"/>
<dbReference type="EC" id="2.1.1.80" evidence="5"/>
<dbReference type="Gene3D" id="3.40.50.150">
    <property type="entry name" value="Vaccinia Virus protein VP39"/>
    <property type="match status" value="1"/>
</dbReference>
<dbReference type="InterPro" id="IPR022642">
    <property type="entry name" value="CheR_C"/>
</dbReference>
<organism evidence="8 9">
    <name type="scientific">Hahella chejuensis (strain KCTC 2396)</name>
    <dbReference type="NCBI Taxonomy" id="349521"/>
    <lineage>
        <taxon>Bacteria</taxon>
        <taxon>Pseudomonadati</taxon>
        <taxon>Pseudomonadota</taxon>
        <taxon>Gammaproteobacteria</taxon>
        <taxon>Oceanospirillales</taxon>
        <taxon>Hahellaceae</taxon>
        <taxon>Hahella</taxon>
    </lineage>
</organism>
<keyword evidence="4 5" id="KW-0949">S-adenosyl-L-methionine</keyword>
<dbReference type="HOGENOM" id="CLU_025854_0_0_6"/>
<evidence type="ECO:0000256" key="6">
    <source>
        <dbReference type="PIRSR" id="PIRSR000410-1"/>
    </source>
</evidence>
<dbReference type="InterPro" id="IPR029063">
    <property type="entry name" value="SAM-dependent_MTases_sf"/>
</dbReference>
<evidence type="ECO:0000256" key="2">
    <source>
        <dbReference type="ARBA" id="ARBA00022603"/>
    </source>
</evidence>
<dbReference type="Pfam" id="PF01739">
    <property type="entry name" value="CheR"/>
    <property type="match status" value="1"/>
</dbReference>